<dbReference type="PROSITE" id="PS01316">
    <property type="entry name" value="ATP_P_PHORIBOSYLTR"/>
    <property type="match status" value="1"/>
</dbReference>
<evidence type="ECO:0000256" key="7">
    <source>
        <dbReference type="ARBA" id="ARBA00020998"/>
    </source>
</evidence>
<comment type="catalytic activity">
    <reaction evidence="1 16">
        <text>1-(5-phospho-beta-D-ribosyl)-ATP + diphosphate = 5-phospho-alpha-D-ribose 1-diphosphate + ATP</text>
        <dbReference type="Rhea" id="RHEA:18473"/>
        <dbReference type="ChEBI" id="CHEBI:30616"/>
        <dbReference type="ChEBI" id="CHEBI:33019"/>
        <dbReference type="ChEBI" id="CHEBI:58017"/>
        <dbReference type="ChEBI" id="CHEBI:73183"/>
        <dbReference type="EC" id="2.4.2.17"/>
    </reaction>
</comment>
<gene>
    <name evidence="16" type="primary">hisG</name>
    <name evidence="18" type="ORF">DV711_08620</name>
</gene>
<dbReference type="OrthoDB" id="9801867at2"/>
<comment type="similarity">
    <text evidence="4 16">Belongs to the ATP phosphoribosyltransferase family. Short subfamily.</text>
</comment>
<keyword evidence="19" id="KW-1185">Reference proteome</keyword>
<dbReference type="InterPro" id="IPR001348">
    <property type="entry name" value="ATP_PRibTrfase_HisG"/>
</dbReference>
<evidence type="ECO:0000256" key="12">
    <source>
        <dbReference type="ARBA" id="ARBA00022741"/>
    </source>
</evidence>
<dbReference type="RefSeq" id="WP_114695676.1">
    <property type="nucleotide sequence ID" value="NZ_QQOH01000002.1"/>
</dbReference>
<evidence type="ECO:0000256" key="15">
    <source>
        <dbReference type="ARBA" id="ARBA00024861"/>
    </source>
</evidence>
<dbReference type="GO" id="GO:0005737">
    <property type="term" value="C:cytoplasm"/>
    <property type="evidence" value="ECO:0007669"/>
    <property type="project" value="UniProtKB-SubCell"/>
</dbReference>
<dbReference type="NCBIfam" id="TIGR00070">
    <property type="entry name" value="hisG"/>
    <property type="match status" value="1"/>
</dbReference>
<keyword evidence="8 16" id="KW-0963">Cytoplasm</keyword>
<dbReference type="InterPro" id="IPR024893">
    <property type="entry name" value="ATP_PRibTrfase_HisG_short"/>
</dbReference>
<dbReference type="PANTHER" id="PTHR21403:SF8">
    <property type="entry name" value="ATP PHOSPHORIBOSYLTRANSFERASE"/>
    <property type="match status" value="1"/>
</dbReference>
<keyword evidence="13 16" id="KW-0067">ATP-binding</keyword>
<comment type="subunit">
    <text evidence="5 16">Heteromultimer composed of HisG and HisZ subunits.</text>
</comment>
<dbReference type="CDD" id="cd13595">
    <property type="entry name" value="PBP2_HisGs"/>
    <property type="match status" value="1"/>
</dbReference>
<keyword evidence="12 16" id="KW-0547">Nucleotide-binding</keyword>
<protein>
    <recommendedName>
        <fullName evidence="7 16">ATP phosphoribosyltransferase</fullName>
        <shortName evidence="16">ATP-PRT</shortName>
        <shortName evidence="16">ATP-PRTase</shortName>
        <ecNumber evidence="6 16">2.4.2.17</ecNumber>
    </recommendedName>
</protein>
<dbReference type="InterPro" id="IPR013820">
    <property type="entry name" value="ATP_PRibTrfase_cat"/>
</dbReference>
<dbReference type="Gene3D" id="3.40.190.10">
    <property type="entry name" value="Periplasmic binding protein-like II"/>
    <property type="match status" value="2"/>
</dbReference>
<dbReference type="InterPro" id="IPR018198">
    <property type="entry name" value="ATP_PRibTrfase_CS"/>
</dbReference>
<comment type="function">
    <text evidence="15 16">Catalyzes the condensation of ATP and 5-phosphoribose 1-diphosphate to form N'-(5'-phosphoribosyl)-ATP (PR-ATP). Has a crucial role in the pathway because the rate of histidine biosynthesis seems to be controlled primarily by regulation of HisG enzymatic activity.</text>
</comment>
<evidence type="ECO:0000256" key="13">
    <source>
        <dbReference type="ARBA" id="ARBA00022840"/>
    </source>
</evidence>
<dbReference type="GO" id="GO:0003879">
    <property type="term" value="F:ATP phosphoribosyltransferase activity"/>
    <property type="evidence" value="ECO:0007669"/>
    <property type="project" value="UniProtKB-UniRule"/>
</dbReference>
<evidence type="ECO:0000256" key="16">
    <source>
        <dbReference type="HAMAP-Rule" id="MF_01018"/>
    </source>
</evidence>
<comment type="domain">
    <text evidence="16">Lacks the C-terminal regulatory region which is replaced by HisZ.</text>
</comment>
<evidence type="ECO:0000256" key="1">
    <source>
        <dbReference type="ARBA" id="ARBA00000915"/>
    </source>
</evidence>
<dbReference type="Pfam" id="PF01634">
    <property type="entry name" value="HisG"/>
    <property type="match status" value="1"/>
</dbReference>
<accession>A0A369WPR2</accession>
<feature type="domain" description="ATP phosphoribosyltransferase catalytic" evidence="17">
    <location>
        <begin position="59"/>
        <end position="211"/>
    </location>
</feature>
<proteinExistence type="inferred from homology"/>
<dbReference type="GO" id="GO:0000105">
    <property type="term" value="P:L-histidine biosynthetic process"/>
    <property type="evidence" value="ECO:0007669"/>
    <property type="project" value="UniProtKB-UniRule"/>
</dbReference>
<evidence type="ECO:0000256" key="2">
    <source>
        <dbReference type="ARBA" id="ARBA00004496"/>
    </source>
</evidence>
<evidence type="ECO:0000256" key="14">
    <source>
        <dbReference type="ARBA" id="ARBA00023102"/>
    </source>
</evidence>
<dbReference type="Proteomes" id="UP000253769">
    <property type="component" value="Unassembled WGS sequence"/>
</dbReference>
<evidence type="ECO:0000256" key="9">
    <source>
        <dbReference type="ARBA" id="ARBA00022605"/>
    </source>
</evidence>
<comment type="subcellular location">
    <subcellularLocation>
        <location evidence="2 16">Cytoplasm</location>
    </subcellularLocation>
</comment>
<sequence length="230" mass="24890">MTQTTASQSITIALSKGRILKETLPLLEQANIIPAEDIFSSRKLIFDTNHPHIKLLVIRATDVPTYVEYGAADMGVSGKDVLLEHGARGLYEPLDLNISRCRLMTAGLVDAKPIPDGGRVKVASKFVNITKRYFASQGKQVDIIKLYGAMELAPIMGLADCIVDIVDTGNTLKANGMQPLELIAPISTRLVVGKAAMKMKHSLIQPIIEQLGEAVERAKTAENLADEVSA</sequence>
<comment type="caution">
    <text evidence="18">The sequence shown here is derived from an EMBL/GenBank/DDBJ whole genome shotgun (WGS) entry which is preliminary data.</text>
</comment>
<evidence type="ECO:0000256" key="11">
    <source>
        <dbReference type="ARBA" id="ARBA00022679"/>
    </source>
</evidence>
<evidence type="ECO:0000256" key="6">
    <source>
        <dbReference type="ARBA" id="ARBA00011946"/>
    </source>
</evidence>
<evidence type="ECO:0000259" key="17">
    <source>
        <dbReference type="Pfam" id="PF01634"/>
    </source>
</evidence>
<evidence type="ECO:0000256" key="5">
    <source>
        <dbReference type="ARBA" id="ARBA00011496"/>
    </source>
</evidence>
<evidence type="ECO:0000313" key="18">
    <source>
        <dbReference type="EMBL" id="RDE23049.1"/>
    </source>
</evidence>
<comment type="pathway">
    <text evidence="3 16">Amino-acid biosynthesis; L-histidine biosynthesis; L-histidine from 5-phospho-alpha-D-ribose 1-diphosphate: step 1/9.</text>
</comment>
<organism evidence="18 19">
    <name type="scientific">Motiliproteus coralliicola</name>
    <dbReference type="NCBI Taxonomy" id="2283196"/>
    <lineage>
        <taxon>Bacteria</taxon>
        <taxon>Pseudomonadati</taxon>
        <taxon>Pseudomonadota</taxon>
        <taxon>Gammaproteobacteria</taxon>
        <taxon>Oceanospirillales</taxon>
        <taxon>Oceanospirillaceae</taxon>
        <taxon>Motiliproteus</taxon>
    </lineage>
</organism>
<keyword evidence="11 16" id="KW-0808">Transferase</keyword>
<evidence type="ECO:0000256" key="4">
    <source>
        <dbReference type="ARBA" id="ARBA00009489"/>
    </source>
</evidence>
<evidence type="ECO:0000256" key="3">
    <source>
        <dbReference type="ARBA" id="ARBA00004667"/>
    </source>
</evidence>
<reference evidence="18 19" key="1">
    <citation type="submission" date="2018-07" db="EMBL/GenBank/DDBJ databases">
        <title>Motiliproteus coralliicola sp. nov., a bacterium isolated from Coral.</title>
        <authorList>
            <person name="Wang G."/>
        </authorList>
    </citation>
    <scope>NUCLEOTIDE SEQUENCE [LARGE SCALE GENOMIC DNA]</scope>
    <source>
        <strain evidence="18 19">C34</strain>
    </source>
</reference>
<name>A0A369WPR2_9GAMM</name>
<evidence type="ECO:0000256" key="8">
    <source>
        <dbReference type="ARBA" id="ARBA00022490"/>
    </source>
</evidence>
<dbReference type="AlphaFoldDB" id="A0A369WPR2"/>
<dbReference type="HAMAP" id="MF_01018">
    <property type="entry name" value="HisG_Short"/>
    <property type="match status" value="1"/>
</dbReference>
<dbReference type="EMBL" id="QQOH01000002">
    <property type="protein sequence ID" value="RDE23049.1"/>
    <property type="molecule type" value="Genomic_DNA"/>
</dbReference>
<dbReference type="SUPFAM" id="SSF53850">
    <property type="entry name" value="Periplasmic binding protein-like II"/>
    <property type="match status" value="1"/>
</dbReference>
<dbReference type="GO" id="GO:0005524">
    <property type="term" value="F:ATP binding"/>
    <property type="evidence" value="ECO:0007669"/>
    <property type="project" value="UniProtKB-KW"/>
</dbReference>
<keyword evidence="9 16" id="KW-0028">Amino-acid biosynthesis</keyword>
<dbReference type="UniPathway" id="UPA00031">
    <property type="reaction ID" value="UER00006"/>
</dbReference>
<dbReference type="PANTHER" id="PTHR21403">
    <property type="entry name" value="ATP PHOSPHORIBOSYLTRANSFERASE ATP-PRTASE"/>
    <property type="match status" value="1"/>
</dbReference>
<dbReference type="FunFam" id="3.40.190.10:FF:000011">
    <property type="entry name" value="ATP phosphoribosyltransferase"/>
    <property type="match status" value="1"/>
</dbReference>
<evidence type="ECO:0000313" key="19">
    <source>
        <dbReference type="Proteomes" id="UP000253769"/>
    </source>
</evidence>
<evidence type="ECO:0000256" key="10">
    <source>
        <dbReference type="ARBA" id="ARBA00022676"/>
    </source>
</evidence>
<dbReference type="EC" id="2.4.2.17" evidence="6 16"/>
<keyword evidence="14 16" id="KW-0368">Histidine biosynthesis</keyword>
<keyword evidence="10 16" id="KW-0328">Glycosyltransferase</keyword>